<sequence>MNISWISITPKLKTGIDIINAIEKSEFAKLLEQIHRFHSEDPFSQSELQELQENLGLNLKQLELLLQTAFYIFKQSLKVILKPTGLQKQLVEALNFRDDKAEEFVKAWTIVTKRDFGNLEDRFNLTEISWELNLQTSSPLQSKELTPNLQLKLGLTKTHSVDEKNILLELDEKELLQLYNTFENIQNKIDFLQQND</sequence>
<dbReference type="PROSITE" id="PS51269">
    <property type="entry name" value="COMM"/>
    <property type="match status" value="1"/>
</dbReference>
<evidence type="ECO:0000313" key="2">
    <source>
        <dbReference type="EMBL" id="JAV91171.1"/>
    </source>
</evidence>
<dbReference type="Pfam" id="PF21672">
    <property type="entry name" value="COMM_HN"/>
    <property type="match status" value="1"/>
</dbReference>
<dbReference type="InterPro" id="IPR037361">
    <property type="entry name" value="COMMD10"/>
</dbReference>
<organism evidence="2">
    <name type="scientific">Photinus pyralis</name>
    <name type="common">Common eastern firefly</name>
    <name type="synonym">Lampyris pyralis</name>
    <dbReference type="NCBI Taxonomy" id="7054"/>
    <lineage>
        <taxon>Eukaryota</taxon>
        <taxon>Metazoa</taxon>
        <taxon>Ecdysozoa</taxon>
        <taxon>Arthropoda</taxon>
        <taxon>Hexapoda</taxon>
        <taxon>Insecta</taxon>
        <taxon>Pterygota</taxon>
        <taxon>Neoptera</taxon>
        <taxon>Endopterygota</taxon>
        <taxon>Coleoptera</taxon>
        <taxon>Polyphaga</taxon>
        <taxon>Elateriformia</taxon>
        <taxon>Elateroidea</taxon>
        <taxon>Lampyridae</taxon>
        <taxon>Lampyrinae</taxon>
        <taxon>Photinus</taxon>
    </lineage>
</organism>
<dbReference type="Pfam" id="PF07258">
    <property type="entry name" value="COMM_domain"/>
    <property type="match status" value="1"/>
</dbReference>
<evidence type="ECO:0000259" key="1">
    <source>
        <dbReference type="PROSITE" id="PS51269"/>
    </source>
</evidence>
<name>A0A1Y1MZS3_PHOPY</name>
<dbReference type="PANTHER" id="PTHR12333:SF0">
    <property type="entry name" value="COMM DOMAIN-CONTAINING PROTEIN 10"/>
    <property type="match status" value="1"/>
</dbReference>
<reference evidence="2" key="1">
    <citation type="journal article" date="2016" name="Sci. Rep.">
        <title>Molecular characterization of firefly nuptial gifts: a multi-omics approach sheds light on postcopulatory sexual selection.</title>
        <authorList>
            <person name="Al-Wathiqui N."/>
            <person name="Fallon T.R."/>
            <person name="South A."/>
            <person name="Weng J.K."/>
            <person name="Lewis S.M."/>
        </authorList>
    </citation>
    <scope>NUCLEOTIDE SEQUENCE</scope>
</reference>
<feature type="domain" description="COMM" evidence="1">
    <location>
        <begin position="124"/>
        <end position="193"/>
    </location>
</feature>
<accession>A0A1Y1MZS3</accession>
<dbReference type="EMBL" id="GEZM01016711">
    <property type="protein sequence ID" value="JAV91171.1"/>
    <property type="molecule type" value="Transcribed_RNA"/>
</dbReference>
<protein>
    <recommendedName>
        <fullName evidence="1">COMM domain-containing protein</fullName>
    </recommendedName>
</protein>
<dbReference type="PANTHER" id="PTHR12333">
    <property type="entry name" value="COMM DOMAIN CONTAINING PROTEIN 10"/>
    <property type="match status" value="1"/>
</dbReference>
<proteinExistence type="predicted"/>
<dbReference type="InterPro" id="IPR017920">
    <property type="entry name" value="COMM"/>
</dbReference>
<dbReference type="AlphaFoldDB" id="A0A1Y1MZS3"/>